<evidence type="ECO:0000256" key="3">
    <source>
        <dbReference type="SAM" id="MobiDB-lite"/>
    </source>
</evidence>
<proteinExistence type="predicted"/>
<dbReference type="GO" id="GO:0044781">
    <property type="term" value="P:bacterial-type flagellum organization"/>
    <property type="evidence" value="ECO:0007669"/>
    <property type="project" value="UniProtKB-KW"/>
</dbReference>
<keyword evidence="2" id="KW-0175">Coiled coil</keyword>
<feature type="coiled-coil region" evidence="2">
    <location>
        <begin position="92"/>
        <end position="122"/>
    </location>
</feature>
<keyword evidence="1" id="KW-1005">Bacterial flagellum biogenesis</keyword>
<reference evidence="4 5" key="1">
    <citation type="submission" date="2023-03" db="EMBL/GenBank/DDBJ databases">
        <title>Bacillus Genome Sequencing.</title>
        <authorList>
            <person name="Dunlap C."/>
        </authorList>
    </citation>
    <scope>NUCLEOTIDE SEQUENCE [LARGE SCALE GENOMIC DNA]</scope>
    <source>
        <strain evidence="4 5">NRS-38</strain>
    </source>
</reference>
<keyword evidence="4" id="KW-0282">Flagellum</keyword>
<dbReference type="SUPFAM" id="SSF140566">
    <property type="entry name" value="FlgN-like"/>
    <property type="match status" value="1"/>
</dbReference>
<dbReference type="Gene3D" id="1.20.58.300">
    <property type="entry name" value="FlgN-like"/>
    <property type="match status" value="1"/>
</dbReference>
<sequence>MSAAPLIHLLEEYVELHKHLLHSAHKKTDVLKKGDMEALKTIIQDEQKHIFLISQLEKKRSDVIAALFPRSSTAEEPPTLAACIERVAEPERSELKKRQEELSKAVRELKEANELNQQLVQQSLQFVHMTLDLLLPQTPEINYQNPHSAASGYEGGRSLFDSKA</sequence>
<evidence type="ECO:0000256" key="1">
    <source>
        <dbReference type="ARBA" id="ARBA00022795"/>
    </source>
</evidence>
<organism evidence="4 5">
    <name type="scientific">Anoxybacteroides rupiense</name>
    <dbReference type="NCBI Taxonomy" id="311460"/>
    <lineage>
        <taxon>Bacteria</taxon>
        <taxon>Bacillati</taxon>
        <taxon>Bacillota</taxon>
        <taxon>Bacilli</taxon>
        <taxon>Bacillales</taxon>
        <taxon>Anoxybacillaceae</taxon>
        <taxon>Anoxybacteroides</taxon>
    </lineage>
</organism>
<evidence type="ECO:0000313" key="5">
    <source>
        <dbReference type="Proteomes" id="UP001339962"/>
    </source>
</evidence>
<dbReference type="Proteomes" id="UP001339962">
    <property type="component" value="Unassembled WGS sequence"/>
</dbReference>
<dbReference type="AlphaFoldDB" id="A0ABD5ITS7"/>
<protein>
    <submittedName>
        <fullName evidence="4">Flagellar protein FlgN</fullName>
    </submittedName>
</protein>
<dbReference type="Pfam" id="PF05130">
    <property type="entry name" value="FlgN"/>
    <property type="match status" value="1"/>
</dbReference>
<gene>
    <name evidence="4" type="ORF">P9850_07645</name>
</gene>
<accession>A0ABD5ITS7</accession>
<keyword evidence="4" id="KW-0969">Cilium</keyword>
<dbReference type="RefSeq" id="WP_328217969.1">
    <property type="nucleotide sequence ID" value="NZ_JARTLI010000011.1"/>
</dbReference>
<evidence type="ECO:0000313" key="4">
    <source>
        <dbReference type="EMBL" id="MED5051727.1"/>
    </source>
</evidence>
<dbReference type="EMBL" id="JARTLI010000011">
    <property type="protein sequence ID" value="MED5051727.1"/>
    <property type="molecule type" value="Genomic_DNA"/>
</dbReference>
<evidence type="ECO:0000256" key="2">
    <source>
        <dbReference type="SAM" id="Coils"/>
    </source>
</evidence>
<name>A0ABD5ITS7_9BACL</name>
<dbReference type="InterPro" id="IPR007809">
    <property type="entry name" value="FlgN-like"/>
</dbReference>
<comment type="caution">
    <text evidence="4">The sequence shown here is derived from an EMBL/GenBank/DDBJ whole genome shotgun (WGS) entry which is preliminary data.</text>
</comment>
<keyword evidence="4" id="KW-0966">Cell projection</keyword>
<feature type="region of interest" description="Disordered" evidence="3">
    <location>
        <begin position="145"/>
        <end position="164"/>
    </location>
</feature>
<dbReference type="InterPro" id="IPR036679">
    <property type="entry name" value="FlgN-like_sf"/>
</dbReference>